<dbReference type="EMBL" id="FNWX01000021">
    <property type="protein sequence ID" value="SEH70421.1"/>
    <property type="molecule type" value="Genomic_DNA"/>
</dbReference>
<organism evidence="1 2">
    <name type="scientific">Epilithonimonas hominis</name>
    <dbReference type="NCBI Taxonomy" id="420404"/>
    <lineage>
        <taxon>Bacteria</taxon>
        <taxon>Pseudomonadati</taxon>
        <taxon>Bacteroidota</taxon>
        <taxon>Flavobacteriia</taxon>
        <taxon>Flavobacteriales</taxon>
        <taxon>Weeksellaceae</taxon>
        <taxon>Chryseobacterium group</taxon>
        <taxon>Epilithonimonas</taxon>
    </lineage>
</organism>
<dbReference type="AlphaFoldDB" id="A0A1H6K633"/>
<name>A0A1H6K633_9FLAO</name>
<sequence length="29" mass="3371">MDNLFSFKFLNAQQVVPIVINYSKLLKLS</sequence>
<protein>
    <submittedName>
        <fullName evidence="1">Uncharacterized protein</fullName>
    </submittedName>
</protein>
<keyword evidence="2" id="KW-1185">Reference proteome</keyword>
<accession>A0A1H6K633</accession>
<gene>
    <name evidence="1" type="ORF">SAMN05421793_12145</name>
</gene>
<proteinExistence type="predicted"/>
<evidence type="ECO:0000313" key="1">
    <source>
        <dbReference type="EMBL" id="SEH70421.1"/>
    </source>
</evidence>
<evidence type="ECO:0000313" key="2">
    <source>
        <dbReference type="Proteomes" id="UP000198555"/>
    </source>
</evidence>
<dbReference type="Proteomes" id="UP000198555">
    <property type="component" value="Unassembled WGS sequence"/>
</dbReference>
<reference evidence="2" key="1">
    <citation type="submission" date="2016-10" db="EMBL/GenBank/DDBJ databases">
        <authorList>
            <person name="Varghese N."/>
            <person name="Submissions S."/>
        </authorList>
    </citation>
    <scope>NUCLEOTIDE SEQUENCE [LARGE SCALE GENOMIC DNA]</scope>
    <source>
        <strain evidence="2">DSM 19326</strain>
    </source>
</reference>